<keyword evidence="2" id="KW-0186">Copper</keyword>
<dbReference type="PANTHER" id="PTHR34883">
    <property type="entry name" value="SERINE-RICH PROTEIN, PUTATIVE-RELATED-RELATED"/>
    <property type="match status" value="1"/>
</dbReference>
<keyword evidence="1" id="KW-0479">Metal-binding</keyword>
<dbReference type="InterPro" id="IPR052953">
    <property type="entry name" value="Ser-rich/MCO-related"/>
</dbReference>
<gene>
    <name evidence="6" type="ORF">PAC_11431</name>
</gene>
<evidence type="ECO:0000256" key="1">
    <source>
        <dbReference type="ARBA" id="ARBA00022723"/>
    </source>
</evidence>
<keyword evidence="4" id="KW-0732">Signal</keyword>
<dbReference type="STRING" id="576137.A0A1L7X936"/>
<protein>
    <recommendedName>
        <fullName evidence="5">Blue (type 1) copper domain-containing protein</fullName>
    </recommendedName>
</protein>
<dbReference type="GO" id="GO:0005507">
    <property type="term" value="F:copper ion binding"/>
    <property type="evidence" value="ECO:0007669"/>
    <property type="project" value="InterPro"/>
</dbReference>
<dbReference type="EMBL" id="FJOG01000018">
    <property type="protein sequence ID" value="CZR61534.1"/>
    <property type="molecule type" value="Genomic_DNA"/>
</dbReference>
<reference evidence="6 7" key="1">
    <citation type="submission" date="2016-03" db="EMBL/GenBank/DDBJ databases">
        <authorList>
            <person name="Ploux O."/>
        </authorList>
    </citation>
    <scope>NUCLEOTIDE SEQUENCE [LARGE SCALE GENOMIC DNA]</scope>
    <source>
        <strain evidence="6 7">UAMH 11012</strain>
    </source>
</reference>
<dbReference type="Gene3D" id="2.60.40.420">
    <property type="entry name" value="Cupredoxins - blue copper proteins"/>
    <property type="match status" value="1"/>
</dbReference>
<dbReference type="Pfam" id="PF00127">
    <property type="entry name" value="Copper-bind"/>
    <property type="match status" value="1"/>
</dbReference>
<proteinExistence type="predicted"/>
<feature type="signal peptide" evidence="4">
    <location>
        <begin position="1"/>
        <end position="23"/>
    </location>
</feature>
<dbReference type="CDD" id="cd00920">
    <property type="entry name" value="Cupredoxin"/>
    <property type="match status" value="1"/>
</dbReference>
<sequence length="230" mass="23338">MHFHQISFLAAVALCSLLGLSSAESPGAGGDKPGGDKPKASATKTLTGLSVASASPTGTNSPITGGGAASGSASNKIIAVVVGSPTLNKSLVFTPNEISAKPGDIVQFQFSQINHTVTQSSFAEPCMPIQQSDATAAGVHSGFVPVSANETTVQTFDMPINDTKPMFIYCAQGPHCQLGMVMTINVSNQTENLAAYKAAAAKATKNVPANNFQGGVLGNIPKADAIPPPV</sequence>
<feature type="chain" id="PRO_5009875244" description="Blue (type 1) copper domain-containing protein" evidence="4">
    <location>
        <begin position="24"/>
        <end position="230"/>
    </location>
</feature>
<dbReference type="OrthoDB" id="5421909at2759"/>
<evidence type="ECO:0000256" key="2">
    <source>
        <dbReference type="ARBA" id="ARBA00023008"/>
    </source>
</evidence>
<dbReference type="InterPro" id="IPR000923">
    <property type="entry name" value="BlueCu_1"/>
</dbReference>
<dbReference type="Proteomes" id="UP000184330">
    <property type="component" value="Unassembled WGS sequence"/>
</dbReference>
<dbReference type="InterPro" id="IPR008972">
    <property type="entry name" value="Cupredoxin"/>
</dbReference>
<accession>A0A1L7X936</accession>
<dbReference type="SUPFAM" id="SSF49503">
    <property type="entry name" value="Cupredoxins"/>
    <property type="match status" value="1"/>
</dbReference>
<keyword evidence="7" id="KW-1185">Reference proteome</keyword>
<dbReference type="PANTHER" id="PTHR34883:SF17">
    <property type="entry name" value="CUPREDOXIN"/>
    <property type="match status" value="1"/>
</dbReference>
<dbReference type="AlphaFoldDB" id="A0A1L7X936"/>
<feature type="compositionally biased region" description="Polar residues" evidence="3">
    <location>
        <begin position="48"/>
        <end position="63"/>
    </location>
</feature>
<evidence type="ECO:0000313" key="6">
    <source>
        <dbReference type="EMBL" id="CZR61534.1"/>
    </source>
</evidence>
<evidence type="ECO:0000256" key="4">
    <source>
        <dbReference type="SAM" id="SignalP"/>
    </source>
</evidence>
<evidence type="ECO:0000256" key="3">
    <source>
        <dbReference type="SAM" id="MobiDB-lite"/>
    </source>
</evidence>
<name>A0A1L7X936_9HELO</name>
<feature type="domain" description="Blue (type 1) copper" evidence="5">
    <location>
        <begin position="89"/>
        <end position="186"/>
    </location>
</feature>
<feature type="region of interest" description="Disordered" evidence="3">
    <location>
        <begin position="48"/>
        <end position="71"/>
    </location>
</feature>
<dbReference type="GO" id="GO:0009055">
    <property type="term" value="F:electron transfer activity"/>
    <property type="evidence" value="ECO:0007669"/>
    <property type="project" value="InterPro"/>
</dbReference>
<evidence type="ECO:0000259" key="5">
    <source>
        <dbReference type="Pfam" id="PF00127"/>
    </source>
</evidence>
<evidence type="ECO:0000313" key="7">
    <source>
        <dbReference type="Proteomes" id="UP000184330"/>
    </source>
</evidence>
<organism evidence="6 7">
    <name type="scientific">Phialocephala subalpina</name>
    <dbReference type="NCBI Taxonomy" id="576137"/>
    <lineage>
        <taxon>Eukaryota</taxon>
        <taxon>Fungi</taxon>
        <taxon>Dikarya</taxon>
        <taxon>Ascomycota</taxon>
        <taxon>Pezizomycotina</taxon>
        <taxon>Leotiomycetes</taxon>
        <taxon>Helotiales</taxon>
        <taxon>Mollisiaceae</taxon>
        <taxon>Phialocephala</taxon>
        <taxon>Phialocephala fortinii species complex</taxon>
    </lineage>
</organism>